<feature type="region of interest" description="Disordered" evidence="1">
    <location>
        <begin position="249"/>
        <end position="270"/>
    </location>
</feature>
<reference evidence="3 4" key="1">
    <citation type="journal article" date="2018" name="Front. Microbiol.">
        <title>Genome-Wide Analysis of Corynespora cassiicola Leaf Fall Disease Putative Effectors.</title>
        <authorList>
            <person name="Lopez D."/>
            <person name="Ribeiro S."/>
            <person name="Label P."/>
            <person name="Fumanal B."/>
            <person name="Venisse J.S."/>
            <person name="Kohler A."/>
            <person name="de Oliveira R.R."/>
            <person name="Labutti K."/>
            <person name="Lipzen A."/>
            <person name="Lail K."/>
            <person name="Bauer D."/>
            <person name="Ohm R.A."/>
            <person name="Barry K.W."/>
            <person name="Spatafora J."/>
            <person name="Grigoriev I.V."/>
            <person name="Martin F.M."/>
            <person name="Pujade-Renaud V."/>
        </authorList>
    </citation>
    <scope>NUCLEOTIDE SEQUENCE [LARGE SCALE GENOMIC DNA]</scope>
    <source>
        <strain evidence="3 4">Philippines</strain>
    </source>
</reference>
<name>A0A2T2P7T1_CORCC</name>
<proteinExistence type="predicted"/>
<dbReference type="InterPro" id="IPR056125">
    <property type="entry name" value="DUF7708"/>
</dbReference>
<dbReference type="Pfam" id="PF24809">
    <property type="entry name" value="DUF7708"/>
    <property type="match status" value="1"/>
</dbReference>
<evidence type="ECO:0000259" key="2">
    <source>
        <dbReference type="Pfam" id="PF24809"/>
    </source>
</evidence>
<evidence type="ECO:0000313" key="4">
    <source>
        <dbReference type="Proteomes" id="UP000240883"/>
    </source>
</evidence>
<dbReference type="AlphaFoldDB" id="A0A2T2P7T1"/>
<organism evidence="3 4">
    <name type="scientific">Corynespora cassiicola Philippines</name>
    <dbReference type="NCBI Taxonomy" id="1448308"/>
    <lineage>
        <taxon>Eukaryota</taxon>
        <taxon>Fungi</taxon>
        <taxon>Dikarya</taxon>
        <taxon>Ascomycota</taxon>
        <taxon>Pezizomycotina</taxon>
        <taxon>Dothideomycetes</taxon>
        <taxon>Pleosporomycetidae</taxon>
        <taxon>Pleosporales</taxon>
        <taxon>Corynesporascaceae</taxon>
        <taxon>Corynespora</taxon>
    </lineage>
</organism>
<evidence type="ECO:0000256" key="1">
    <source>
        <dbReference type="SAM" id="MobiDB-lite"/>
    </source>
</evidence>
<gene>
    <name evidence="3" type="ORF">BS50DRAFT_583225</name>
</gene>
<accession>A0A2T2P7T1</accession>
<dbReference type="STRING" id="1448308.A0A2T2P7T1"/>
<keyword evidence="4" id="KW-1185">Reference proteome</keyword>
<dbReference type="Proteomes" id="UP000240883">
    <property type="component" value="Unassembled WGS sequence"/>
</dbReference>
<protein>
    <recommendedName>
        <fullName evidence="2">DUF7708 domain-containing protein</fullName>
    </recommendedName>
</protein>
<dbReference type="EMBL" id="KZ678129">
    <property type="protein sequence ID" value="PSN73727.1"/>
    <property type="molecule type" value="Genomic_DNA"/>
</dbReference>
<sequence>MAKNAPMSREAIDSDGAKLVRRFTNELNGENQLEISIKDAQSNEDELKKAAYNERVRRLTYDFNAAEITRKKLREMCERMDAKIRGKRMSNLARFFRRSETAAKQKAVDMMRNSVAYDFFQLRTMVQEQENLWKSTQGRVSKNFMALCRSLDANKAVFNVFPQQNVHSAVFCGSVALLVHAAMNHNTVAETLSQAVMRVSIKASECSSIVDLVNTQAARHQLSSIYAQVFDFYCDAIEWFASPKYFNNSTTPSTKDSKKPRKTLGKYTSP</sequence>
<evidence type="ECO:0000313" key="3">
    <source>
        <dbReference type="EMBL" id="PSN73727.1"/>
    </source>
</evidence>
<dbReference type="OrthoDB" id="4840035at2759"/>
<feature type="domain" description="DUF7708" evidence="2">
    <location>
        <begin position="145"/>
        <end position="244"/>
    </location>
</feature>